<feature type="region of interest" description="Disordered" evidence="1">
    <location>
        <begin position="198"/>
        <end position="218"/>
    </location>
</feature>
<proteinExistence type="predicted"/>
<gene>
    <name evidence="2" type="ORF">WH47_05902</name>
</gene>
<protein>
    <submittedName>
        <fullName evidence="2">Uncharacterized protein</fullName>
    </submittedName>
</protein>
<dbReference type="AlphaFoldDB" id="A0A0L7REH8"/>
<reference evidence="2 3" key="1">
    <citation type="submission" date="2015-07" db="EMBL/GenBank/DDBJ databases">
        <title>The genome of Habropoda laboriosa.</title>
        <authorList>
            <person name="Pan H."/>
            <person name="Kapheim K."/>
        </authorList>
    </citation>
    <scope>NUCLEOTIDE SEQUENCE [LARGE SCALE GENOMIC DNA]</scope>
    <source>
        <strain evidence="2">0110345459</strain>
    </source>
</reference>
<feature type="region of interest" description="Disordered" evidence="1">
    <location>
        <begin position="131"/>
        <end position="173"/>
    </location>
</feature>
<evidence type="ECO:0000313" key="3">
    <source>
        <dbReference type="Proteomes" id="UP000053825"/>
    </source>
</evidence>
<evidence type="ECO:0000256" key="1">
    <source>
        <dbReference type="SAM" id="MobiDB-lite"/>
    </source>
</evidence>
<keyword evidence="3" id="KW-1185">Reference proteome</keyword>
<feature type="compositionally biased region" description="Polar residues" evidence="1">
    <location>
        <begin position="164"/>
        <end position="173"/>
    </location>
</feature>
<feature type="compositionally biased region" description="Polar residues" evidence="1">
    <location>
        <begin position="198"/>
        <end position="209"/>
    </location>
</feature>
<evidence type="ECO:0000313" key="2">
    <source>
        <dbReference type="EMBL" id="KOC69239.1"/>
    </source>
</evidence>
<sequence>MAEGLPVPALFTLKLSAKGTSTALLHVEGQRGVYGTDSKRRYFSEVFLQVFDNNSLFKPEGKSGLLPDGRGNSPLLRATCHPEEIPDFWDFSPTPRDRLSPFQGDSALRAHWKGGKDDIRHADWQMQSLTINQSACPNKNPSHGRPRRDVGEQESSSSRSTTTNKENQGATSSHHAIGIDQFLQVPIILGGPSNQYLDGTTSCKHPQSSKVHRHNHEH</sequence>
<organism evidence="2 3">
    <name type="scientific">Habropoda laboriosa</name>
    <dbReference type="NCBI Taxonomy" id="597456"/>
    <lineage>
        <taxon>Eukaryota</taxon>
        <taxon>Metazoa</taxon>
        <taxon>Ecdysozoa</taxon>
        <taxon>Arthropoda</taxon>
        <taxon>Hexapoda</taxon>
        <taxon>Insecta</taxon>
        <taxon>Pterygota</taxon>
        <taxon>Neoptera</taxon>
        <taxon>Endopterygota</taxon>
        <taxon>Hymenoptera</taxon>
        <taxon>Apocrita</taxon>
        <taxon>Aculeata</taxon>
        <taxon>Apoidea</taxon>
        <taxon>Anthophila</taxon>
        <taxon>Apidae</taxon>
        <taxon>Habropoda</taxon>
    </lineage>
</organism>
<accession>A0A0L7REH8</accession>
<feature type="compositionally biased region" description="Polar residues" evidence="1">
    <location>
        <begin position="131"/>
        <end position="141"/>
    </location>
</feature>
<name>A0A0L7REH8_9HYME</name>
<dbReference type="Proteomes" id="UP000053825">
    <property type="component" value="Unassembled WGS sequence"/>
</dbReference>
<dbReference type="EMBL" id="KQ414609">
    <property type="protein sequence ID" value="KOC69239.1"/>
    <property type="molecule type" value="Genomic_DNA"/>
</dbReference>
<dbReference type="STRING" id="597456.A0A0L7REH8"/>